<evidence type="ECO:0000313" key="24">
    <source>
        <dbReference type="Proteomes" id="UP001107558"/>
    </source>
</evidence>
<dbReference type="FunFam" id="2.10.60.10:FF:000021">
    <property type="entry name" value="Receptor protein serine/threonine kinase"/>
    <property type="match status" value="1"/>
</dbReference>
<dbReference type="GO" id="GO:0005886">
    <property type="term" value="C:plasma membrane"/>
    <property type="evidence" value="ECO:0007669"/>
    <property type="project" value="TreeGrafter"/>
</dbReference>
<evidence type="ECO:0000259" key="22">
    <source>
        <dbReference type="PROSITE" id="PS51256"/>
    </source>
</evidence>
<keyword evidence="16 20" id="KW-0472">Membrane</keyword>
<dbReference type="Pfam" id="PF08515">
    <property type="entry name" value="TGF_beta_GS"/>
    <property type="match status" value="1"/>
</dbReference>
<organism evidence="23 24">
    <name type="scientific">Polypedilum vanderplanki</name>
    <name type="common">Sleeping chironomid midge</name>
    <dbReference type="NCBI Taxonomy" id="319348"/>
    <lineage>
        <taxon>Eukaryota</taxon>
        <taxon>Metazoa</taxon>
        <taxon>Ecdysozoa</taxon>
        <taxon>Arthropoda</taxon>
        <taxon>Hexapoda</taxon>
        <taxon>Insecta</taxon>
        <taxon>Pterygota</taxon>
        <taxon>Neoptera</taxon>
        <taxon>Endopterygota</taxon>
        <taxon>Diptera</taxon>
        <taxon>Nematocera</taxon>
        <taxon>Chironomoidea</taxon>
        <taxon>Chironomidae</taxon>
        <taxon>Chironominae</taxon>
        <taxon>Polypedilum</taxon>
        <taxon>Polypedilum</taxon>
    </lineage>
</organism>
<dbReference type="CDD" id="cd23596">
    <property type="entry name" value="TFP_LU_ECD_Tkv"/>
    <property type="match status" value="1"/>
</dbReference>
<keyword evidence="9" id="KW-0479">Metal-binding</keyword>
<dbReference type="Pfam" id="PF00069">
    <property type="entry name" value="Pkinase"/>
    <property type="match status" value="1"/>
</dbReference>
<dbReference type="OrthoDB" id="69842at2759"/>
<comment type="caution">
    <text evidence="23">The sequence shown here is derived from an EMBL/GenBank/DDBJ whole genome shotgun (WGS) entry which is preliminary data.</text>
</comment>
<dbReference type="PANTHER" id="PTHR23255:SF106">
    <property type="entry name" value="RECEPTOR PROTEIN SERINE_THREONINE KINASE"/>
    <property type="match status" value="1"/>
</dbReference>
<reference evidence="23" key="1">
    <citation type="submission" date="2021-03" db="EMBL/GenBank/DDBJ databases">
        <title>Chromosome level genome of the anhydrobiotic midge Polypedilum vanderplanki.</title>
        <authorList>
            <person name="Yoshida Y."/>
            <person name="Kikawada T."/>
            <person name="Gusev O."/>
        </authorList>
    </citation>
    <scope>NUCLEOTIDE SEQUENCE</scope>
    <source>
        <strain evidence="23">NIAS01</strain>
        <tissue evidence="23">Whole body or cell culture</tissue>
    </source>
</reference>
<evidence type="ECO:0000259" key="21">
    <source>
        <dbReference type="PROSITE" id="PS50011"/>
    </source>
</evidence>
<keyword evidence="8 20" id="KW-0812">Transmembrane</keyword>
<evidence type="ECO:0000256" key="20">
    <source>
        <dbReference type="SAM" id="Phobius"/>
    </source>
</evidence>
<keyword evidence="13 18" id="KW-0067">ATP-binding</keyword>
<comment type="cofactor">
    <cofactor evidence="2">
        <name>Mg(2+)</name>
        <dbReference type="ChEBI" id="CHEBI:18420"/>
    </cofactor>
</comment>
<dbReference type="PROSITE" id="PS51256">
    <property type="entry name" value="GS"/>
    <property type="match status" value="1"/>
</dbReference>
<dbReference type="FunFam" id="3.30.200.20:FF:000055">
    <property type="entry name" value="Receptor protein serine/threonine kinase"/>
    <property type="match status" value="1"/>
</dbReference>
<dbReference type="InterPro" id="IPR045860">
    <property type="entry name" value="Snake_toxin-like_sf"/>
</dbReference>
<dbReference type="FunFam" id="1.10.510.10:FF:000018">
    <property type="entry name" value="Receptor protein serine/threonine kinase"/>
    <property type="match status" value="1"/>
</dbReference>
<name>A0A9J6C255_POLVA</name>
<evidence type="ECO:0000256" key="15">
    <source>
        <dbReference type="ARBA" id="ARBA00022989"/>
    </source>
</evidence>
<dbReference type="SMART" id="SM00467">
    <property type="entry name" value="GS"/>
    <property type="match status" value="1"/>
</dbReference>
<dbReference type="Gene3D" id="1.10.510.10">
    <property type="entry name" value="Transferase(Phosphotransferase) domain 1"/>
    <property type="match status" value="1"/>
</dbReference>
<evidence type="ECO:0000256" key="16">
    <source>
        <dbReference type="ARBA" id="ARBA00023136"/>
    </source>
</evidence>
<keyword evidence="10" id="KW-0732">Signal</keyword>
<feature type="region of interest" description="Disordered" evidence="19">
    <location>
        <begin position="1"/>
        <end position="47"/>
    </location>
</feature>
<dbReference type="PROSITE" id="PS00108">
    <property type="entry name" value="PROTEIN_KINASE_ST"/>
    <property type="match status" value="1"/>
</dbReference>
<sequence length="554" mass="62355">MDQLQPQLLSDQQKKAKNKRNRNIESAAEMPRVRRKTKGQSDVAPRNRKKKAHGLSCYCEGHCPSNTQNGTCEVKFGGQCFSMVEEVIDEQTGLMEPEYSFGCISADQTSGLLQCNAGKSAQIHGTNIICCSDGDFCNRDKFPDYTPRTTTSPPIEPIQPANMSNLTYIVLFASMLACLAVFMIIILCVYISYKRRENKRLRRNQRLMEPNWNGSAANQMSPLANLVEQSSGSGSGLPLLVQRTIAKQIQMVESIGKGRYGEVWLARWRDEKVAAKVFFTTEEASWFRETEIYQTVLMRHENILGFIAADIKGTGSWTQMLLITDYHELGSLHDYLQKRVLNPQMVKTLALSLASGLAHLHTEIFGTPGKPAIAHRDLKSKNILVKYNGQCAIADFGLAVKYTSESDEVQIAPNSRVGTRRYMANEVLDQSMDMMSFESFKMADIYSLGLIFWEICRRCITSISPSKNTTCEDYALPYHDVVPSDPSFQDMYDAVCVKGIRPPVPQRWLQEDVLAMLSKIMQECWHPNPAVRLTALRVKKSLNKLSGDVKINLV</sequence>
<feature type="transmembrane region" description="Helical" evidence="20">
    <location>
        <begin position="166"/>
        <end position="193"/>
    </location>
</feature>
<dbReference type="InterPro" id="IPR008271">
    <property type="entry name" value="Ser/Thr_kinase_AS"/>
</dbReference>
<dbReference type="Pfam" id="PF01064">
    <property type="entry name" value="Activin_recp"/>
    <property type="match status" value="1"/>
</dbReference>
<comment type="similarity">
    <text evidence="4">Belongs to the protein kinase superfamily. TKL Ser/Thr protein kinase family. TGFB receptor subfamily.</text>
</comment>
<accession>A0A9J6C255</accession>
<evidence type="ECO:0000256" key="14">
    <source>
        <dbReference type="ARBA" id="ARBA00022842"/>
    </source>
</evidence>
<protein>
    <recommendedName>
        <fullName evidence="5">receptor protein serine/threonine kinase</fullName>
        <ecNumber evidence="5">2.7.11.30</ecNumber>
    </recommendedName>
</protein>
<evidence type="ECO:0000256" key="8">
    <source>
        <dbReference type="ARBA" id="ARBA00022692"/>
    </source>
</evidence>
<feature type="binding site" evidence="18">
    <location>
        <position position="276"/>
    </location>
    <ligand>
        <name>ATP</name>
        <dbReference type="ChEBI" id="CHEBI:30616"/>
    </ligand>
</feature>
<dbReference type="PANTHER" id="PTHR23255">
    <property type="entry name" value="TRANSFORMING GROWTH FACTOR-BETA RECEPTOR TYPE I AND II"/>
    <property type="match status" value="1"/>
</dbReference>
<keyword evidence="14" id="KW-0460">Magnesium</keyword>
<dbReference type="InterPro" id="IPR011009">
    <property type="entry name" value="Kinase-like_dom_sf"/>
</dbReference>
<dbReference type="Gene3D" id="3.30.200.20">
    <property type="entry name" value="Phosphorylase Kinase, domain 1"/>
    <property type="match status" value="1"/>
</dbReference>
<evidence type="ECO:0000256" key="7">
    <source>
        <dbReference type="ARBA" id="ARBA00022679"/>
    </source>
</evidence>
<dbReference type="SUPFAM" id="SSF56112">
    <property type="entry name" value="Protein kinase-like (PK-like)"/>
    <property type="match status" value="1"/>
</dbReference>
<evidence type="ECO:0000256" key="5">
    <source>
        <dbReference type="ARBA" id="ARBA00012401"/>
    </source>
</evidence>
<keyword evidence="7" id="KW-0808">Transferase</keyword>
<dbReference type="GO" id="GO:0046872">
    <property type="term" value="F:metal ion binding"/>
    <property type="evidence" value="ECO:0007669"/>
    <property type="project" value="UniProtKB-KW"/>
</dbReference>
<evidence type="ECO:0000256" key="12">
    <source>
        <dbReference type="ARBA" id="ARBA00022777"/>
    </source>
</evidence>
<evidence type="ECO:0000256" key="9">
    <source>
        <dbReference type="ARBA" id="ARBA00022723"/>
    </source>
</evidence>
<evidence type="ECO:0000256" key="1">
    <source>
        <dbReference type="ARBA" id="ARBA00001936"/>
    </source>
</evidence>
<keyword evidence="24" id="KW-1185">Reference proteome</keyword>
<evidence type="ECO:0000256" key="6">
    <source>
        <dbReference type="ARBA" id="ARBA00022527"/>
    </source>
</evidence>
<comment type="subcellular location">
    <subcellularLocation>
        <location evidence="3">Membrane</location>
        <topology evidence="3">Single-pass type I membrane protein</topology>
    </subcellularLocation>
</comment>
<evidence type="ECO:0000256" key="13">
    <source>
        <dbReference type="ARBA" id="ARBA00022840"/>
    </source>
</evidence>
<keyword evidence="15 20" id="KW-1133">Transmembrane helix</keyword>
<dbReference type="GO" id="GO:0043235">
    <property type="term" value="C:receptor complex"/>
    <property type="evidence" value="ECO:0007669"/>
    <property type="project" value="TreeGrafter"/>
</dbReference>
<feature type="compositionally biased region" description="Low complexity" evidence="19">
    <location>
        <begin position="1"/>
        <end position="11"/>
    </location>
</feature>
<dbReference type="InterPro" id="IPR000472">
    <property type="entry name" value="Activin_recp"/>
</dbReference>
<evidence type="ECO:0000256" key="3">
    <source>
        <dbReference type="ARBA" id="ARBA00004479"/>
    </source>
</evidence>
<dbReference type="AlphaFoldDB" id="A0A9J6C255"/>
<dbReference type="SMART" id="SM00220">
    <property type="entry name" value="S_TKc"/>
    <property type="match status" value="1"/>
</dbReference>
<dbReference type="Proteomes" id="UP001107558">
    <property type="component" value="Chromosome 2"/>
</dbReference>
<keyword evidence="6" id="KW-0723">Serine/threonine-protein kinase</keyword>
<dbReference type="PROSITE" id="PS50011">
    <property type="entry name" value="PROTEIN_KINASE_DOM"/>
    <property type="match status" value="1"/>
</dbReference>
<evidence type="ECO:0000256" key="10">
    <source>
        <dbReference type="ARBA" id="ARBA00022729"/>
    </source>
</evidence>
<dbReference type="InterPro" id="IPR017441">
    <property type="entry name" value="Protein_kinase_ATP_BS"/>
</dbReference>
<keyword evidence="17" id="KW-0675">Receptor</keyword>
<dbReference type="InterPro" id="IPR003605">
    <property type="entry name" value="GS_dom"/>
</dbReference>
<feature type="domain" description="GS" evidence="22">
    <location>
        <begin position="218"/>
        <end position="248"/>
    </location>
</feature>
<evidence type="ECO:0000313" key="23">
    <source>
        <dbReference type="EMBL" id="KAG5676098.1"/>
    </source>
</evidence>
<evidence type="ECO:0000256" key="2">
    <source>
        <dbReference type="ARBA" id="ARBA00001946"/>
    </source>
</evidence>
<keyword evidence="11 18" id="KW-0547">Nucleotide-binding</keyword>
<keyword evidence="12" id="KW-0418">Kinase</keyword>
<dbReference type="GO" id="GO:0004675">
    <property type="term" value="F:transmembrane receptor protein serine/threonine kinase activity"/>
    <property type="evidence" value="ECO:0007669"/>
    <property type="project" value="UniProtKB-EC"/>
</dbReference>
<dbReference type="EMBL" id="JADBJN010000002">
    <property type="protein sequence ID" value="KAG5676098.1"/>
    <property type="molecule type" value="Genomic_DNA"/>
</dbReference>
<dbReference type="GO" id="GO:0005524">
    <property type="term" value="F:ATP binding"/>
    <property type="evidence" value="ECO:0007669"/>
    <property type="project" value="UniProtKB-UniRule"/>
</dbReference>
<proteinExistence type="inferred from homology"/>
<evidence type="ECO:0000256" key="18">
    <source>
        <dbReference type="PROSITE-ProRule" id="PRU10141"/>
    </source>
</evidence>
<dbReference type="InterPro" id="IPR000719">
    <property type="entry name" value="Prot_kinase_dom"/>
</dbReference>
<dbReference type="GO" id="GO:0071363">
    <property type="term" value="P:cellular response to growth factor stimulus"/>
    <property type="evidence" value="ECO:0007669"/>
    <property type="project" value="TreeGrafter"/>
</dbReference>
<evidence type="ECO:0000256" key="4">
    <source>
        <dbReference type="ARBA" id="ARBA00009605"/>
    </source>
</evidence>
<dbReference type="EC" id="2.7.11.30" evidence="5"/>
<dbReference type="SUPFAM" id="SSF57302">
    <property type="entry name" value="Snake toxin-like"/>
    <property type="match status" value="1"/>
</dbReference>
<feature type="domain" description="Protein kinase" evidence="21">
    <location>
        <begin position="249"/>
        <end position="545"/>
    </location>
</feature>
<evidence type="ECO:0000256" key="11">
    <source>
        <dbReference type="ARBA" id="ARBA00022741"/>
    </source>
</evidence>
<evidence type="ECO:0000256" key="19">
    <source>
        <dbReference type="SAM" id="MobiDB-lite"/>
    </source>
</evidence>
<gene>
    <name evidence="23" type="ORF">PVAND_005952</name>
</gene>
<evidence type="ECO:0000256" key="17">
    <source>
        <dbReference type="ARBA" id="ARBA00023170"/>
    </source>
</evidence>
<comment type="cofactor">
    <cofactor evidence="1">
        <name>Mn(2+)</name>
        <dbReference type="ChEBI" id="CHEBI:29035"/>
    </cofactor>
</comment>
<dbReference type="InterPro" id="IPR000333">
    <property type="entry name" value="TGFB_receptor"/>
</dbReference>
<dbReference type="Gene3D" id="2.10.60.10">
    <property type="entry name" value="CD59"/>
    <property type="match status" value="1"/>
</dbReference>
<dbReference type="PROSITE" id="PS00107">
    <property type="entry name" value="PROTEIN_KINASE_ATP"/>
    <property type="match status" value="1"/>
</dbReference>